<name>A0AB39VJ56_9FUSO</name>
<dbReference type="AlphaFoldDB" id="A0AB39VJ56"/>
<reference evidence="1" key="1">
    <citation type="submission" date="2024-07" db="EMBL/GenBank/DDBJ databases">
        <authorList>
            <person name="Li X.-J."/>
            <person name="Wang X."/>
        </authorList>
    </citation>
    <scope>NUCLEOTIDE SEQUENCE</scope>
    <source>
        <strain evidence="1">HSP-334</strain>
    </source>
</reference>
<sequence length="59" mass="7152">MKKEIKEKVMKIMDLALEINSREKNTIFVEFSGHTNEICAKVYEKGWEYWRENEEGRKN</sequence>
<dbReference type="KEGG" id="lrug:AB8B22_03050"/>
<gene>
    <name evidence="1" type="ORF">AB8B22_03050</name>
</gene>
<organism evidence="1">
    <name type="scientific">Leptotrichia rugosa</name>
    <dbReference type="NCBI Taxonomy" id="3239302"/>
    <lineage>
        <taxon>Bacteria</taxon>
        <taxon>Fusobacteriati</taxon>
        <taxon>Fusobacteriota</taxon>
        <taxon>Fusobacteriia</taxon>
        <taxon>Fusobacteriales</taxon>
        <taxon>Leptotrichiaceae</taxon>
        <taxon>Leptotrichia</taxon>
    </lineage>
</organism>
<accession>A0AB39VJ56</accession>
<evidence type="ECO:0000313" key="1">
    <source>
        <dbReference type="EMBL" id="XDU67411.1"/>
    </source>
</evidence>
<dbReference type="EMBL" id="CP165644">
    <property type="protein sequence ID" value="XDU67411.1"/>
    <property type="molecule type" value="Genomic_DNA"/>
</dbReference>
<proteinExistence type="predicted"/>
<protein>
    <submittedName>
        <fullName evidence="1">Uncharacterized protein</fullName>
    </submittedName>
</protein>
<dbReference type="RefSeq" id="WP_369711619.1">
    <property type="nucleotide sequence ID" value="NZ_CP165644.1"/>
</dbReference>